<dbReference type="AlphaFoldDB" id="A0A1J7JDH6"/>
<reference evidence="1 2" key="1">
    <citation type="submission" date="2016-10" db="EMBL/GenBank/DDBJ databases">
        <title>Draft genome sequence of Coniochaeta ligniaria NRRL30616, a lignocellulolytic fungus for bioabatement of inhibitors in plant biomass hydrolysates.</title>
        <authorList>
            <consortium name="DOE Joint Genome Institute"/>
            <person name="Jimenez D.J."/>
            <person name="Hector R.E."/>
            <person name="Riley R."/>
            <person name="Sun H."/>
            <person name="Grigoriev I.V."/>
            <person name="Van Elsas J.D."/>
            <person name="Nichols N.N."/>
        </authorList>
    </citation>
    <scope>NUCLEOTIDE SEQUENCE [LARGE SCALE GENOMIC DNA]</scope>
    <source>
        <strain evidence="1 2">NRRL 30616</strain>
    </source>
</reference>
<sequence length="119" mass="13700">MLDSSPVIENPDSRWTQFQLRALCKGICFYEDAIARIVPMHRKANEWCKSKVLRNLPGTSSSTKPKLERLYAGVGERGFGPLFRKLNNMTLDSAYASRYGSRRGDIWYDASTFRKRFPC</sequence>
<dbReference type="InParanoid" id="A0A1J7JDH6"/>
<proteinExistence type="predicted"/>
<dbReference type="OrthoDB" id="5291055at2759"/>
<gene>
    <name evidence="1" type="ORF">CONLIGDRAFT_705678</name>
</gene>
<dbReference type="EMBL" id="KV875099">
    <property type="protein sequence ID" value="OIW27768.1"/>
    <property type="molecule type" value="Genomic_DNA"/>
</dbReference>
<name>A0A1J7JDH6_9PEZI</name>
<evidence type="ECO:0000313" key="2">
    <source>
        <dbReference type="Proteomes" id="UP000182658"/>
    </source>
</evidence>
<organism evidence="1 2">
    <name type="scientific">Coniochaeta ligniaria NRRL 30616</name>
    <dbReference type="NCBI Taxonomy" id="1408157"/>
    <lineage>
        <taxon>Eukaryota</taxon>
        <taxon>Fungi</taxon>
        <taxon>Dikarya</taxon>
        <taxon>Ascomycota</taxon>
        <taxon>Pezizomycotina</taxon>
        <taxon>Sordariomycetes</taxon>
        <taxon>Sordariomycetidae</taxon>
        <taxon>Coniochaetales</taxon>
        <taxon>Coniochaetaceae</taxon>
        <taxon>Coniochaeta</taxon>
    </lineage>
</organism>
<keyword evidence="2" id="KW-1185">Reference proteome</keyword>
<evidence type="ECO:0000313" key="1">
    <source>
        <dbReference type="EMBL" id="OIW27768.1"/>
    </source>
</evidence>
<dbReference type="Proteomes" id="UP000182658">
    <property type="component" value="Unassembled WGS sequence"/>
</dbReference>
<protein>
    <submittedName>
        <fullName evidence="1">Uncharacterized protein</fullName>
    </submittedName>
</protein>
<accession>A0A1J7JDH6</accession>